<keyword evidence="2" id="KW-1185">Reference proteome</keyword>
<feature type="signal peptide" evidence="1">
    <location>
        <begin position="1"/>
        <end position="18"/>
    </location>
</feature>
<dbReference type="Proteomes" id="UP000046392">
    <property type="component" value="Unplaced"/>
</dbReference>
<evidence type="ECO:0000256" key="1">
    <source>
        <dbReference type="SAM" id="SignalP"/>
    </source>
</evidence>
<sequence>MILLNILLFLSFISLSFMSLGKLECSIPRQYEKNGLYLYPKQYFGACDKLKQMVFCTMPFSDYYIKDCKLNTHKCKCEEQFKKSIENQTPITEKTENENINYYDPEIDDAAPFPSDISSKDYFYGDY</sequence>
<name>A0A0N5B664_STREA</name>
<evidence type="ECO:0000313" key="2">
    <source>
        <dbReference type="Proteomes" id="UP000046392"/>
    </source>
</evidence>
<reference evidence="3" key="1">
    <citation type="submission" date="2017-02" db="UniProtKB">
        <authorList>
            <consortium name="WormBaseParasite"/>
        </authorList>
    </citation>
    <scope>IDENTIFICATION</scope>
</reference>
<proteinExistence type="predicted"/>
<dbReference type="WBParaSite" id="SPAL_0000155300.1">
    <property type="protein sequence ID" value="SPAL_0000155300.1"/>
    <property type="gene ID" value="SPAL_0000155300"/>
</dbReference>
<feature type="chain" id="PRO_5005893817" evidence="1">
    <location>
        <begin position="19"/>
        <end position="127"/>
    </location>
</feature>
<evidence type="ECO:0000313" key="3">
    <source>
        <dbReference type="WBParaSite" id="SPAL_0000155300.1"/>
    </source>
</evidence>
<protein>
    <submittedName>
        <fullName evidence="3">Uncharacterized protein</fullName>
    </submittedName>
</protein>
<dbReference type="AlphaFoldDB" id="A0A0N5B664"/>
<accession>A0A0N5B664</accession>
<organism evidence="2 3">
    <name type="scientific">Strongyloides papillosus</name>
    <name type="common">Intestinal threadworm</name>
    <dbReference type="NCBI Taxonomy" id="174720"/>
    <lineage>
        <taxon>Eukaryota</taxon>
        <taxon>Metazoa</taxon>
        <taxon>Ecdysozoa</taxon>
        <taxon>Nematoda</taxon>
        <taxon>Chromadorea</taxon>
        <taxon>Rhabditida</taxon>
        <taxon>Tylenchina</taxon>
        <taxon>Panagrolaimomorpha</taxon>
        <taxon>Strongyloidoidea</taxon>
        <taxon>Strongyloididae</taxon>
        <taxon>Strongyloides</taxon>
    </lineage>
</organism>
<keyword evidence="1" id="KW-0732">Signal</keyword>